<dbReference type="InterPro" id="IPR040704">
    <property type="entry name" value="HEPN_AbiU2"/>
</dbReference>
<dbReference type="RefSeq" id="WP_105049272.1">
    <property type="nucleotide sequence ID" value="NZ_CP150661.1"/>
</dbReference>
<dbReference type="OrthoDB" id="1425245at2"/>
<reference evidence="2 3" key="1">
    <citation type="submission" date="2016-12" db="EMBL/GenBank/DDBJ databases">
        <title>Trade-off between light-utilization and light-protection in marine flavobacteria.</title>
        <authorList>
            <person name="Kumagai Y."/>
            <person name="Yoshizawa S."/>
            <person name="Kogure K."/>
            <person name="Iwasaki W."/>
        </authorList>
    </citation>
    <scope>NUCLEOTIDE SEQUENCE [LARGE SCALE GENOMIC DNA]</scope>
    <source>
        <strain evidence="2 3">KCTC 12100</strain>
    </source>
</reference>
<name>A0A2P6CFE5_9FLAO</name>
<evidence type="ECO:0000259" key="1">
    <source>
        <dbReference type="Pfam" id="PF18734"/>
    </source>
</evidence>
<proteinExistence type="predicted"/>
<sequence length="219" mass="26244">MNKKEQLKKDLDKITKSIVTFLQSFEFCYYLNYPKTDNILDEKQLKYINNSGFFSFTRYALWRVTIIELHKLTNNNKETDKYNLHHLIRKLKKGGIYQSLKIDESKISEWETELKKQNKSIEQVSSLRFKLYAHTDNNYENVINNSELTLKKTEELINVLVKIVFEIYLIVFDTHFEFKPIHEKKTIRKIIDDILTKRESDKNKAVEKFIESANKKNYS</sequence>
<dbReference type="Pfam" id="PF18734">
    <property type="entry name" value="HEPN_AbiU2"/>
    <property type="match status" value="1"/>
</dbReference>
<dbReference type="Proteomes" id="UP000247345">
    <property type="component" value="Unassembled WGS sequence"/>
</dbReference>
<dbReference type="EMBL" id="MSCK01000001">
    <property type="protein sequence ID" value="PQJ73608.1"/>
    <property type="molecule type" value="Genomic_DNA"/>
</dbReference>
<accession>A0A2P6CFE5</accession>
<dbReference type="AlphaFoldDB" id="A0A2P6CFE5"/>
<organism evidence="2 3">
    <name type="scientific">Polaribacter butkevichii</name>
    <dbReference type="NCBI Taxonomy" id="218490"/>
    <lineage>
        <taxon>Bacteria</taxon>
        <taxon>Pseudomonadati</taxon>
        <taxon>Bacteroidota</taxon>
        <taxon>Flavobacteriia</taxon>
        <taxon>Flavobacteriales</taxon>
        <taxon>Flavobacteriaceae</taxon>
    </lineage>
</organism>
<gene>
    <name evidence="2" type="ORF">BTO14_10160</name>
</gene>
<feature type="domain" description="HEPN AbiU2-like" evidence="1">
    <location>
        <begin position="49"/>
        <end position="184"/>
    </location>
</feature>
<evidence type="ECO:0000313" key="2">
    <source>
        <dbReference type="EMBL" id="PQJ73608.1"/>
    </source>
</evidence>
<protein>
    <recommendedName>
        <fullName evidence="1">HEPN AbiU2-like domain-containing protein</fullName>
    </recommendedName>
</protein>
<evidence type="ECO:0000313" key="3">
    <source>
        <dbReference type="Proteomes" id="UP000247345"/>
    </source>
</evidence>
<keyword evidence="3" id="KW-1185">Reference proteome</keyword>
<comment type="caution">
    <text evidence="2">The sequence shown here is derived from an EMBL/GenBank/DDBJ whole genome shotgun (WGS) entry which is preliminary data.</text>
</comment>